<accession>A0AC61S6Q2</accession>
<keyword evidence="2" id="KW-1185">Reference proteome</keyword>
<sequence>MPSEKECTDISSKKAIQTANHVTWVGFWYNIALGGAKITGGIFGRSSALIADGVHSLSDVVTDVIILVMVGVARKKPNDKYQYGHGKYETFATMLLAVVLAIVAVGIFWDGAKHILDTINGNNIPRPGTVALILCLLSIIIKEWLYHYTIHAGRRIKSGALIANAWHHRSDAFSSVATLIGVSGAMFLGPDWRILDPIAAMIVAIFIIFVSIKMAAPAVKELLEAALPKEMEAQLRNTIAATPGVITFHNLRSRKNGATIIIDLHIKVFPGITVVSAHNIATAVENNIYNIYGKENTLITTHIEPYEGEKILSDGSC</sequence>
<organism evidence="1 2">
    <name type="scientific">Muribaculum caecicola</name>
    <dbReference type="NCBI Taxonomy" id="3038144"/>
    <lineage>
        <taxon>Bacteria</taxon>
        <taxon>Pseudomonadati</taxon>
        <taxon>Bacteroidota</taxon>
        <taxon>Bacteroidia</taxon>
        <taxon>Bacteroidales</taxon>
        <taxon>Muribaculaceae</taxon>
        <taxon>Muribaculum</taxon>
    </lineage>
</organism>
<gene>
    <name evidence="1" type="ORF">E5990_04665</name>
</gene>
<reference evidence="1" key="1">
    <citation type="submission" date="2019-04" db="EMBL/GenBank/DDBJ databases">
        <title>Microbes associate with the intestines of laboratory mice.</title>
        <authorList>
            <person name="Navarre W."/>
            <person name="Wong E."/>
            <person name="Huang K.C."/>
            <person name="Tropini C."/>
            <person name="Ng K."/>
            <person name="Yu B."/>
        </authorList>
    </citation>
    <scope>NUCLEOTIDE SEQUENCE</scope>
    <source>
        <strain evidence="1">NM86_A22</strain>
    </source>
</reference>
<protein>
    <submittedName>
        <fullName evidence="1">Cation transporter</fullName>
    </submittedName>
</protein>
<dbReference type="EMBL" id="SSTG01000039">
    <property type="protein sequence ID" value="THG52926.1"/>
    <property type="molecule type" value="Genomic_DNA"/>
</dbReference>
<evidence type="ECO:0000313" key="1">
    <source>
        <dbReference type="EMBL" id="THG52926.1"/>
    </source>
</evidence>
<comment type="caution">
    <text evidence="1">The sequence shown here is derived from an EMBL/GenBank/DDBJ whole genome shotgun (WGS) entry which is preliminary data.</text>
</comment>
<name>A0AC61S6Q2_9BACT</name>
<dbReference type="Proteomes" id="UP000305401">
    <property type="component" value="Unassembled WGS sequence"/>
</dbReference>
<proteinExistence type="predicted"/>
<evidence type="ECO:0000313" key="2">
    <source>
        <dbReference type="Proteomes" id="UP000305401"/>
    </source>
</evidence>